<keyword evidence="8 11" id="KW-0472">Membrane</keyword>
<dbReference type="GO" id="GO:0016020">
    <property type="term" value="C:membrane"/>
    <property type="evidence" value="ECO:0007669"/>
    <property type="project" value="UniProtKB-SubCell"/>
</dbReference>
<keyword evidence="7 11" id="KW-1133">Transmembrane helix</keyword>
<protein>
    <recommendedName>
        <fullName evidence="9">Presenilin-associated rhomboid-like protein, mitochondrial</fullName>
        <ecNumber evidence="4">3.4.21.105</ecNumber>
    </recommendedName>
</protein>
<dbReference type="InterPro" id="IPR035952">
    <property type="entry name" value="Rhomboid-like_sf"/>
</dbReference>
<sequence length="137" mass="14798">SGAIMTVLAAVCTKIPEGRLAIIFLPMFTFTAGNALKAIIAVDTAGMILGWKFFDHAAHLGGALFGIWYITYGHELIWKNREPLVKIWHEMRTNGPKKGGGSKLLCCCLLGHGLAKAAELLPLGAVVVSLCYAFKLR</sequence>
<dbReference type="PANTHER" id="PTHR43731:SF14">
    <property type="entry name" value="PRESENILIN-ASSOCIATED RHOMBOID-LIKE PROTEIN, MITOCHONDRIAL"/>
    <property type="match status" value="1"/>
</dbReference>
<dbReference type="AlphaFoldDB" id="A0A4U1FS62"/>
<comment type="catalytic activity">
    <reaction evidence="1">
        <text>Cleaves type-1 transmembrane domains using a catalytic dyad composed of serine and histidine that are contributed by different transmembrane domains.</text>
        <dbReference type="EC" id="3.4.21.105"/>
    </reaction>
</comment>
<feature type="domain" description="Peptidase S54 rhomboid" evidence="12">
    <location>
        <begin position="1"/>
        <end position="73"/>
    </location>
</feature>
<dbReference type="Proteomes" id="UP000308365">
    <property type="component" value="Unassembled WGS sequence"/>
</dbReference>
<evidence type="ECO:0000256" key="6">
    <source>
        <dbReference type="ARBA" id="ARBA00022801"/>
    </source>
</evidence>
<evidence type="ECO:0000256" key="4">
    <source>
        <dbReference type="ARBA" id="ARBA00013039"/>
    </source>
</evidence>
<comment type="caution">
    <text evidence="13">The sequence shown here is derived from an EMBL/GenBank/DDBJ whole genome shotgun (WGS) entry which is preliminary data.</text>
</comment>
<keyword evidence="5 11" id="KW-0812">Transmembrane</keyword>
<dbReference type="GO" id="GO:0004252">
    <property type="term" value="F:serine-type endopeptidase activity"/>
    <property type="evidence" value="ECO:0007669"/>
    <property type="project" value="InterPro"/>
</dbReference>
<comment type="similarity">
    <text evidence="3">Belongs to the peptidase S54 family.</text>
</comment>
<dbReference type="Gene3D" id="1.20.1540.10">
    <property type="entry name" value="Rhomboid-like"/>
    <property type="match status" value="1"/>
</dbReference>
<evidence type="ECO:0000256" key="11">
    <source>
        <dbReference type="SAM" id="Phobius"/>
    </source>
</evidence>
<evidence type="ECO:0000256" key="7">
    <source>
        <dbReference type="ARBA" id="ARBA00022989"/>
    </source>
</evidence>
<evidence type="ECO:0000256" key="9">
    <source>
        <dbReference type="ARBA" id="ARBA00039533"/>
    </source>
</evidence>
<organism evidence="13 14">
    <name type="scientific">Monodon monoceros</name>
    <name type="common">Narwhal</name>
    <name type="synonym">Ceratodon monodon</name>
    <dbReference type="NCBI Taxonomy" id="40151"/>
    <lineage>
        <taxon>Eukaryota</taxon>
        <taxon>Metazoa</taxon>
        <taxon>Chordata</taxon>
        <taxon>Craniata</taxon>
        <taxon>Vertebrata</taxon>
        <taxon>Euteleostomi</taxon>
        <taxon>Mammalia</taxon>
        <taxon>Eutheria</taxon>
        <taxon>Laurasiatheria</taxon>
        <taxon>Artiodactyla</taxon>
        <taxon>Whippomorpha</taxon>
        <taxon>Cetacea</taxon>
        <taxon>Odontoceti</taxon>
        <taxon>Monodontidae</taxon>
        <taxon>Monodon</taxon>
    </lineage>
</organism>
<evidence type="ECO:0000259" key="12">
    <source>
        <dbReference type="Pfam" id="PF01694"/>
    </source>
</evidence>
<evidence type="ECO:0000256" key="10">
    <source>
        <dbReference type="ARBA" id="ARBA00046853"/>
    </source>
</evidence>
<feature type="non-terminal residue" evidence="13">
    <location>
        <position position="1"/>
    </location>
</feature>
<gene>
    <name evidence="13" type="ORF">EI555_003436</name>
</gene>
<evidence type="ECO:0000256" key="1">
    <source>
        <dbReference type="ARBA" id="ARBA00000156"/>
    </source>
</evidence>
<evidence type="ECO:0000256" key="8">
    <source>
        <dbReference type="ARBA" id="ARBA00023136"/>
    </source>
</evidence>
<dbReference type="EC" id="3.4.21.105" evidence="4"/>
<dbReference type="EMBL" id="RWIC01000019">
    <property type="protein sequence ID" value="TKC52854.1"/>
    <property type="molecule type" value="Genomic_DNA"/>
</dbReference>
<evidence type="ECO:0000313" key="13">
    <source>
        <dbReference type="EMBL" id="TKC52854.1"/>
    </source>
</evidence>
<feature type="transmembrane region" description="Helical" evidence="11">
    <location>
        <begin position="20"/>
        <end position="41"/>
    </location>
</feature>
<proteinExistence type="inferred from homology"/>
<dbReference type="InterPro" id="IPR050925">
    <property type="entry name" value="Rhomboid_protease_S54"/>
</dbReference>
<evidence type="ECO:0000256" key="2">
    <source>
        <dbReference type="ARBA" id="ARBA00004141"/>
    </source>
</evidence>
<accession>A0A4U1FS62</accession>
<evidence type="ECO:0000256" key="3">
    <source>
        <dbReference type="ARBA" id="ARBA00009045"/>
    </source>
</evidence>
<dbReference type="InterPro" id="IPR022764">
    <property type="entry name" value="Peptidase_S54_rhomboid_dom"/>
</dbReference>
<name>A0A4U1FS62_MONMO</name>
<comment type="subunit">
    <text evidence="10">Interacts with PSEN1 and PSEN2. Binds OPA1.</text>
</comment>
<dbReference type="PANTHER" id="PTHR43731">
    <property type="entry name" value="RHOMBOID PROTEASE"/>
    <property type="match status" value="1"/>
</dbReference>
<feature type="transmembrane region" description="Helical" evidence="11">
    <location>
        <begin position="53"/>
        <end position="72"/>
    </location>
</feature>
<evidence type="ECO:0000256" key="5">
    <source>
        <dbReference type="ARBA" id="ARBA00022692"/>
    </source>
</evidence>
<reference evidence="14" key="1">
    <citation type="journal article" date="2019" name="IScience">
        <title>Narwhal Genome Reveals Long-Term Low Genetic Diversity despite Current Large Abundance Size.</title>
        <authorList>
            <person name="Westbury M.V."/>
            <person name="Petersen B."/>
            <person name="Garde E."/>
            <person name="Heide-Jorgensen M.P."/>
            <person name="Lorenzen E.D."/>
        </authorList>
    </citation>
    <scope>NUCLEOTIDE SEQUENCE [LARGE SCALE GENOMIC DNA]</scope>
</reference>
<dbReference type="SUPFAM" id="SSF144091">
    <property type="entry name" value="Rhomboid-like"/>
    <property type="match status" value="1"/>
</dbReference>
<dbReference type="GO" id="GO:0006465">
    <property type="term" value="P:signal peptide processing"/>
    <property type="evidence" value="ECO:0007669"/>
    <property type="project" value="TreeGrafter"/>
</dbReference>
<keyword evidence="6" id="KW-0378">Hydrolase</keyword>
<evidence type="ECO:0000313" key="14">
    <source>
        <dbReference type="Proteomes" id="UP000308365"/>
    </source>
</evidence>
<dbReference type="Pfam" id="PF01694">
    <property type="entry name" value="Rhomboid"/>
    <property type="match status" value="1"/>
</dbReference>
<comment type="subcellular location">
    <subcellularLocation>
        <location evidence="2">Membrane</location>
        <topology evidence="2">Multi-pass membrane protein</topology>
    </subcellularLocation>
</comment>